<feature type="compositionally biased region" description="Acidic residues" evidence="1">
    <location>
        <begin position="791"/>
        <end position="801"/>
    </location>
</feature>
<comment type="caution">
    <text evidence="2">The sequence shown here is derived from an EMBL/GenBank/DDBJ whole genome shotgun (WGS) entry which is preliminary data.</text>
</comment>
<evidence type="ECO:0000313" key="3">
    <source>
        <dbReference type="Proteomes" id="UP000265618"/>
    </source>
</evidence>
<organism evidence="2 3">
    <name type="scientific">Kipferlia bialata</name>
    <dbReference type="NCBI Taxonomy" id="797122"/>
    <lineage>
        <taxon>Eukaryota</taxon>
        <taxon>Metamonada</taxon>
        <taxon>Carpediemonas-like organisms</taxon>
        <taxon>Kipferlia</taxon>
    </lineage>
</organism>
<dbReference type="Proteomes" id="UP000265618">
    <property type="component" value="Unassembled WGS sequence"/>
</dbReference>
<dbReference type="EMBL" id="BDIP01001223">
    <property type="protein sequence ID" value="GIQ83891.1"/>
    <property type="molecule type" value="Genomic_DNA"/>
</dbReference>
<dbReference type="AlphaFoldDB" id="A0A9K3GIX8"/>
<gene>
    <name evidence="2" type="ORF">KIPB_005292</name>
</gene>
<evidence type="ECO:0000256" key="1">
    <source>
        <dbReference type="SAM" id="MobiDB-lite"/>
    </source>
</evidence>
<feature type="non-terminal residue" evidence="2">
    <location>
        <position position="1"/>
    </location>
</feature>
<evidence type="ECO:0000313" key="2">
    <source>
        <dbReference type="EMBL" id="GIQ83891.1"/>
    </source>
</evidence>
<accession>A0A9K3GIX8</accession>
<keyword evidence="3" id="KW-1185">Reference proteome</keyword>
<feature type="region of interest" description="Disordered" evidence="1">
    <location>
        <begin position="596"/>
        <end position="633"/>
    </location>
</feature>
<proteinExistence type="predicted"/>
<feature type="region of interest" description="Disordered" evidence="1">
    <location>
        <begin position="307"/>
        <end position="342"/>
    </location>
</feature>
<feature type="compositionally biased region" description="Acidic residues" evidence="1">
    <location>
        <begin position="615"/>
        <end position="630"/>
    </location>
</feature>
<sequence length="912" mass="99593">MFIPVLDSVPGGGLLFDSVAVSASIQGLSMPIQSRLNHVSCKTVVARVENAASTEDGRMNQSMRFDSRFRNGEIRLPLPQQLIKAEPEELANAVLEICVYGVFASHPMDSESLMLYRLRVPDVARLFTQQSMPVTFKVNLPSICFPRALVEHVAVMQKALLFDMNHKDREQVETLMAAAHCKGLLGRLAASQYGPAEGVEPPFECRSDLYGVLENAQHAAYVQKMAVQLEQARIDSYTKLRGIVVPEKALTGEVSVPVTPSSPMAGEEPVGRLQRVSEALGLCGLHEEAQAPTRDQVSLSMTVKYEPNQFDPTRPITSSKEEDVRGVPLRSPQPNTSMLTPGGGGRSSLYVSFSNAVLPSDVQALFGAGQVAVSVSLVPNRDEYLRQVRATNARGTVVPVLPSLEAEVRAKRDSRQPPIGNSKKHFTVGLFRDLAPVRRLSTLVNRSASHPVRVPAYDSITRSADGNLTASSRHPDSHFHVVLEIFHVPLRPTLADKSYRCIAVTAIPLDQFIPVDRATREDGEIDYDRIFDPVTNRTRSLTCLKQLAIPCLPSVTAALRASLQGYGEAAEIAAVSASLSLGVTVWSEAVELDIGQPRPCTPELEDPEPWVSESEPTEIEEEESVEEEEQPPAPYVGYVSRGVQITTVDQDPIRYANERVEELKAQVIEKRDTLVDMVIEALTILKERMSRAALVPASLNTLVTDIGYYRSDSKHPPRILREEGVSGILSLVEGEVTDIVTKQLTPLDTASSVVSIIVDHTRVVYQVSQLEADSQALVRRNMLIAAGGDAGDADGEGEGEGETERDPNAIRMEAYKRIVGAQHVLLSALSDLSDKVTSIPDTTSKAERVAKGDRYLADFYKAALESLEVLREDGGRERIAREVSSQSPLYRTVSGTEVTPAVVDAEETMDAA</sequence>
<protein>
    <submittedName>
        <fullName evidence="2">Uncharacterized protein</fullName>
    </submittedName>
</protein>
<feature type="region of interest" description="Disordered" evidence="1">
    <location>
        <begin position="788"/>
        <end position="807"/>
    </location>
</feature>
<name>A0A9K3GIX8_9EUKA</name>
<reference evidence="2 3" key="1">
    <citation type="journal article" date="2018" name="PLoS ONE">
        <title>The draft genome of Kipferlia bialata reveals reductive genome evolution in fornicate parasites.</title>
        <authorList>
            <person name="Tanifuji G."/>
            <person name="Takabayashi S."/>
            <person name="Kume K."/>
            <person name="Takagi M."/>
            <person name="Nakayama T."/>
            <person name="Kamikawa R."/>
            <person name="Inagaki Y."/>
            <person name="Hashimoto T."/>
        </authorList>
    </citation>
    <scope>NUCLEOTIDE SEQUENCE [LARGE SCALE GENOMIC DNA]</scope>
    <source>
        <strain evidence="2">NY0173</strain>
    </source>
</reference>